<sequence>MLMKKKFLAILNYLLDEDETVTAPERKYLLKAKNEIENDVYYPRIMNELTYVLLPLALHGKLYKNVRELYSRAMHDSHQDQEWNGISFMSF</sequence>
<accession>D4YT31</accession>
<evidence type="ECO:0008006" key="3">
    <source>
        <dbReference type="Google" id="ProtNLM"/>
    </source>
</evidence>
<dbReference type="PATRIC" id="fig|585524.9.peg.865"/>
<keyword evidence="2" id="KW-1185">Reference proteome</keyword>
<dbReference type="Proteomes" id="UP000004069">
    <property type="component" value="Unassembled WGS sequence"/>
</dbReference>
<evidence type="ECO:0000313" key="1">
    <source>
        <dbReference type="EMBL" id="EFG55687.1"/>
    </source>
</evidence>
<protein>
    <recommendedName>
        <fullName evidence="3">Enterocin A Immunity</fullName>
    </recommendedName>
</protein>
<dbReference type="InterPro" id="IPR015046">
    <property type="entry name" value="LciA_Immunity-like"/>
</dbReference>
<comment type="caution">
    <text evidence="1">The sequence shown here is derived from an EMBL/GenBank/DDBJ whole genome shotgun (WGS) entry which is preliminary data.</text>
</comment>
<gene>
    <name evidence="1" type="ORF">HMPREF0493_0692</name>
</gene>
<evidence type="ECO:0000313" key="2">
    <source>
        <dbReference type="Proteomes" id="UP000004069"/>
    </source>
</evidence>
<dbReference type="AlphaFoldDB" id="D4YT31"/>
<dbReference type="EMBL" id="ADNY01000026">
    <property type="protein sequence ID" value="EFG55687.1"/>
    <property type="molecule type" value="Genomic_DNA"/>
</dbReference>
<dbReference type="GO" id="GO:0030153">
    <property type="term" value="P:bacteriocin immunity"/>
    <property type="evidence" value="ECO:0007669"/>
    <property type="project" value="InterPro"/>
</dbReference>
<dbReference type="eggNOG" id="ENOG5030AI0">
    <property type="taxonomic scope" value="Bacteria"/>
</dbReference>
<reference evidence="1 2" key="1">
    <citation type="submission" date="2010-04" db="EMBL/GenBank/DDBJ databases">
        <authorList>
            <person name="Muzny D."/>
            <person name="Qin X."/>
            <person name="Deng J."/>
            <person name="Jiang H."/>
            <person name="Liu Y."/>
            <person name="Qu J."/>
            <person name="Song X.-Z."/>
            <person name="Zhang L."/>
            <person name="Thornton R."/>
            <person name="Coyle M."/>
            <person name="Francisco L."/>
            <person name="Jackson L."/>
            <person name="Javaid M."/>
            <person name="Korchina V."/>
            <person name="Kovar C."/>
            <person name="Mata R."/>
            <person name="Mathew T."/>
            <person name="Ngo R."/>
            <person name="Nguyen L."/>
            <person name="Nguyen N."/>
            <person name="Okwuonu G."/>
            <person name="Ongeri F."/>
            <person name="Pham C."/>
            <person name="Simmons D."/>
            <person name="Wilczek-Boney K."/>
            <person name="Hale W."/>
            <person name="Jakkamsetti A."/>
            <person name="Pham P."/>
            <person name="Ruth R."/>
            <person name="San Lucas F."/>
            <person name="Warren J."/>
            <person name="Zhang J."/>
            <person name="Zhao Z."/>
            <person name="Zhou C."/>
            <person name="Zhu D."/>
            <person name="Lee S."/>
            <person name="Bess C."/>
            <person name="Blankenburg K."/>
            <person name="Forbes L."/>
            <person name="Fu Q."/>
            <person name="Gubbala S."/>
            <person name="Hirani K."/>
            <person name="Jayaseelan J.C."/>
            <person name="Lara F."/>
            <person name="Munidasa M."/>
            <person name="Palculict T."/>
            <person name="Patil S."/>
            <person name="Pu L.-L."/>
            <person name="Saada N."/>
            <person name="Tang L."/>
            <person name="Weissenberger G."/>
            <person name="Zhu Y."/>
            <person name="Hemphill L."/>
            <person name="Shang Y."/>
            <person name="Youmans B."/>
            <person name="Ayvaz T."/>
            <person name="Ross M."/>
            <person name="Santibanez J."/>
            <person name="Aqrawi P."/>
            <person name="Gross S."/>
            <person name="Joshi V."/>
            <person name="Fowler G."/>
            <person name="Nazareth L."/>
            <person name="Reid J."/>
            <person name="Worley K."/>
            <person name="Petrosino J."/>
            <person name="Highlander S."/>
            <person name="Gibbs R."/>
        </authorList>
    </citation>
    <scope>NUCLEOTIDE SEQUENCE [LARGE SCALE GENOMIC DNA]</scope>
    <source>
        <strain evidence="1 2">DSM 11664</strain>
    </source>
</reference>
<dbReference type="CDD" id="cd21059">
    <property type="entry name" value="LciA-like"/>
    <property type="match status" value="1"/>
</dbReference>
<proteinExistence type="predicted"/>
<organism evidence="1 2">
    <name type="scientific">Lactobacillus amylolyticus DSM 11664</name>
    <dbReference type="NCBI Taxonomy" id="585524"/>
    <lineage>
        <taxon>Bacteria</taxon>
        <taxon>Bacillati</taxon>
        <taxon>Bacillota</taxon>
        <taxon>Bacilli</taxon>
        <taxon>Lactobacillales</taxon>
        <taxon>Lactobacillaceae</taxon>
        <taxon>Lactobacillus</taxon>
    </lineage>
</organism>
<dbReference type="Pfam" id="PF08951">
    <property type="entry name" value="EntA_Immun"/>
    <property type="match status" value="1"/>
</dbReference>
<name>D4YT31_9LACO</name>